<comment type="caution">
    <text evidence="1">The sequence shown here is derived from an EMBL/GenBank/DDBJ whole genome shotgun (WGS) entry which is preliminary data.</text>
</comment>
<proteinExistence type="predicted"/>
<protein>
    <submittedName>
        <fullName evidence="1">Sorting assembly machinery 35 kDa subunit</fullName>
    </submittedName>
</protein>
<dbReference type="InterPro" id="IPR021211">
    <property type="entry name" value="SAM35"/>
</dbReference>
<dbReference type="Proteomes" id="UP001623330">
    <property type="component" value="Unassembled WGS sequence"/>
</dbReference>
<name>A0ABR4NTV3_9SACH</name>
<dbReference type="EMBL" id="JBEVYD010000005">
    <property type="protein sequence ID" value="KAL3232128.1"/>
    <property type="molecule type" value="Genomic_DNA"/>
</dbReference>
<reference evidence="1 2" key="1">
    <citation type="submission" date="2024-05" db="EMBL/GenBank/DDBJ databases">
        <title>Long read based assembly of the Candida bracarensis genome reveals expanded adhesin content.</title>
        <authorList>
            <person name="Marcet-Houben M."/>
            <person name="Ksiezopolska E."/>
            <person name="Gabaldon T."/>
        </authorList>
    </citation>
    <scope>NUCLEOTIDE SEQUENCE [LARGE SCALE GENOMIC DNA]</scope>
    <source>
        <strain evidence="1 2">CBM6</strain>
    </source>
</reference>
<dbReference type="Pfam" id="PF10806">
    <property type="entry name" value="SAM35"/>
    <property type="match status" value="1"/>
</dbReference>
<gene>
    <name evidence="1" type="ORF">RNJ44_04044</name>
</gene>
<evidence type="ECO:0000313" key="2">
    <source>
        <dbReference type="Proteomes" id="UP001623330"/>
    </source>
</evidence>
<keyword evidence="2" id="KW-1185">Reference proteome</keyword>
<evidence type="ECO:0000313" key="1">
    <source>
        <dbReference type="EMBL" id="KAL3232128.1"/>
    </source>
</evidence>
<sequence length="323" mass="37215">MVPGSVKWVFDRFPIVKYEMSEDNVTPYSSDKLQRIFPFCRKTDSNPKSAKQDKDSFQLGVYEVQCHSYNGHKMVLASDPLCLYVQLSLCHKNNFKLPIVYAEDNGSLKTNESGQIRNDFKKEKDYIDKFTRLVSDKESNTLVVLSEKAHRDERLPILIETTIKAQKDCKRFVRSMDSLMIVLDSKLDHKERAIGKLLDTTVYDCFVKSVVQDGMTNEIFGSSPDILQTLAKRNQFFTRHNLSKDFFDPLSMYPECELKKLQESTKETLLLIQELYKDFSMPLKLKIAGYVIPLANIPSFKGFMHEQGKMLTESCTDLLGTFC</sequence>
<organism evidence="1 2">
    <name type="scientific">Nakaseomyces bracarensis</name>
    <dbReference type="NCBI Taxonomy" id="273131"/>
    <lineage>
        <taxon>Eukaryota</taxon>
        <taxon>Fungi</taxon>
        <taxon>Dikarya</taxon>
        <taxon>Ascomycota</taxon>
        <taxon>Saccharomycotina</taxon>
        <taxon>Saccharomycetes</taxon>
        <taxon>Saccharomycetales</taxon>
        <taxon>Saccharomycetaceae</taxon>
        <taxon>Nakaseomyces</taxon>
    </lineage>
</organism>
<accession>A0ABR4NTV3</accession>